<accession>A0A5Q0H246</accession>
<reference evidence="3" key="1">
    <citation type="journal article" date="2021" name="Curr. Microbiol.">
        <title>Complete genome of nocamycin-producing strain Saccharothrix syringae NRRL B-16468 reveals the biosynthetic potential for secondary metabolites.</title>
        <authorList>
            <person name="Mo X."/>
            <person name="Yang S."/>
        </authorList>
    </citation>
    <scope>NUCLEOTIDE SEQUENCE [LARGE SCALE GENOMIC DNA]</scope>
    <source>
        <strain evidence="3">ATCC 51364 / DSM 43886 / JCM 6844 / KCTC 9398 / NBRC 14523 / NRRL B-16468 / INA 2240</strain>
    </source>
</reference>
<proteinExistence type="predicted"/>
<name>A0A5Q0H246_SACSY</name>
<feature type="transmembrane region" description="Helical" evidence="1">
    <location>
        <begin position="80"/>
        <end position="98"/>
    </location>
</feature>
<dbReference type="RefSeq" id="WP_153278353.1">
    <property type="nucleotide sequence ID" value="NZ_CP034550.1"/>
</dbReference>
<evidence type="ECO:0000313" key="3">
    <source>
        <dbReference type="Proteomes" id="UP000325787"/>
    </source>
</evidence>
<dbReference type="AlphaFoldDB" id="A0A5Q0H246"/>
<keyword evidence="3" id="KW-1185">Reference proteome</keyword>
<feature type="transmembrane region" description="Helical" evidence="1">
    <location>
        <begin position="104"/>
        <end position="123"/>
    </location>
</feature>
<dbReference type="OrthoDB" id="3624913at2"/>
<dbReference type="KEGG" id="ssyi:EKG83_24695"/>
<sequence>MGHWWRWALVVAAVAVAVPSAGVAPTALFGVVPVAAWGCLARTRRVGVVVGVVLLVLLAWFALPHGLGWSGPWVPSPAELCWLYPLVAAVVCGIGGAVDGRSGCALSLSLTGVVLLGFLVALVDLAMLTESPPGDEGVLPAPPGLRVVDPDLVCGSGGCARQVGFAGDDARALVDAHLAAHGFVTHRPAAVPGTDLVCRVTGLLVRRQACAEVREAAGVVRVTWYVE</sequence>
<feature type="transmembrane region" description="Helical" evidence="1">
    <location>
        <begin position="46"/>
        <end position="68"/>
    </location>
</feature>
<dbReference type="EMBL" id="CP034550">
    <property type="protein sequence ID" value="QFZ20183.1"/>
    <property type="molecule type" value="Genomic_DNA"/>
</dbReference>
<gene>
    <name evidence="2" type="ORF">EKG83_24695</name>
</gene>
<dbReference type="Proteomes" id="UP000325787">
    <property type="component" value="Chromosome"/>
</dbReference>
<keyword evidence="1" id="KW-0812">Transmembrane</keyword>
<keyword evidence="1" id="KW-0472">Membrane</keyword>
<organism evidence="2 3">
    <name type="scientific">Saccharothrix syringae</name>
    <name type="common">Nocardiopsis syringae</name>
    <dbReference type="NCBI Taxonomy" id="103733"/>
    <lineage>
        <taxon>Bacteria</taxon>
        <taxon>Bacillati</taxon>
        <taxon>Actinomycetota</taxon>
        <taxon>Actinomycetes</taxon>
        <taxon>Pseudonocardiales</taxon>
        <taxon>Pseudonocardiaceae</taxon>
        <taxon>Saccharothrix</taxon>
    </lineage>
</organism>
<evidence type="ECO:0000256" key="1">
    <source>
        <dbReference type="SAM" id="Phobius"/>
    </source>
</evidence>
<protein>
    <submittedName>
        <fullName evidence="2">Uncharacterized protein</fullName>
    </submittedName>
</protein>
<keyword evidence="1" id="KW-1133">Transmembrane helix</keyword>
<evidence type="ECO:0000313" key="2">
    <source>
        <dbReference type="EMBL" id="QFZ20183.1"/>
    </source>
</evidence>